<evidence type="ECO:0000256" key="2">
    <source>
        <dbReference type="ARBA" id="ARBA00022777"/>
    </source>
</evidence>
<feature type="transmembrane region" description="Helical" evidence="4">
    <location>
        <begin position="142"/>
        <end position="161"/>
    </location>
</feature>
<accession>A0A9X3D180</accession>
<feature type="domain" description="Histidine kinase/HSP90-like ATPase" evidence="5">
    <location>
        <begin position="312"/>
        <end position="398"/>
    </location>
</feature>
<dbReference type="RefSeq" id="WP_266060110.1">
    <property type="nucleotide sequence ID" value="NZ_JAPKFM010000002.1"/>
</dbReference>
<dbReference type="GO" id="GO:0005524">
    <property type="term" value="F:ATP binding"/>
    <property type="evidence" value="ECO:0007669"/>
    <property type="project" value="UniProtKB-KW"/>
</dbReference>
<keyword evidence="4" id="KW-0812">Transmembrane</keyword>
<organism evidence="6 7">
    <name type="scientific">Gordonia aquimaris</name>
    <dbReference type="NCBI Taxonomy" id="2984863"/>
    <lineage>
        <taxon>Bacteria</taxon>
        <taxon>Bacillati</taxon>
        <taxon>Actinomycetota</taxon>
        <taxon>Actinomycetes</taxon>
        <taxon>Mycobacteriales</taxon>
        <taxon>Gordoniaceae</taxon>
        <taxon>Gordonia</taxon>
    </lineage>
</organism>
<dbReference type="AlphaFoldDB" id="A0A9X3D180"/>
<keyword evidence="6" id="KW-0547">Nucleotide-binding</keyword>
<feature type="transmembrane region" description="Helical" evidence="4">
    <location>
        <begin position="87"/>
        <end position="108"/>
    </location>
</feature>
<dbReference type="SUPFAM" id="SSF55874">
    <property type="entry name" value="ATPase domain of HSP90 chaperone/DNA topoisomerase II/histidine kinase"/>
    <property type="match status" value="1"/>
</dbReference>
<evidence type="ECO:0000256" key="1">
    <source>
        <dbReference type="ARBA" id="ARBA00022679"/>
    </source>
</evidence>
<feature type="transmembrane region" description="Helical" evidence="4">
    <location>
        <begin position="26"/>
        <end position="44"/>
    </location>
</feature>
<evidence type="ECO:0000256" key="3">
    <source>
        <dbReference type="ARBA" id="ARBA00023012"/>
    </source>
</evidence>
<dbReference type="Gene3D" id="3.30.565.10">
    <property type="entry name" value="Histidine kinase-like ATPase, C-terminal domain"/>
    <property type="match status" value="1"/>
</dbReference>
<keyword evidence="1" id="KW-0808">Transferase</keyword>
<keyword evidence="2" id="KW-0418">Kinase</keyword>
<evidence type="ECO:0000313" key="6">
    <source>
        <dbReference type="EMBL" id="MCX2963065.1"/>
    </source>
</evidence>
<comment type="caution">
    <text evidence="6">The sequence shown here is derived from an EMBL/GenBank/DDBJ whole genome shotgun (WGS) entry which is preliminary data.</text>
</comment>
<dbReference type="GO" id="GO:0000160">
    <property type="term" value="P:phosphorelay signal transduction system"/>
    <property type="evidence" value="ECO:0007669"/>
    <property type="project" value="UniProtKB-KW"/>
</dbReference>
<feature type="transmembrane region" description="Helical" evidence="4">
    <location>
        <begin position="114"/>
        <end position="135"/>
    </location>
</feature>
<dbReference type="InterPro" id="IPR036890">
    <property type="entry name" value="HATPase_C_sf"/>
</dbReference>
<dbReference type="PANTHER" id="PTHR24421">
    <property type="entry name" value="NITRATE/NITRITE SENSOR PROTEIN NARX-RELATED"/>
    <property type="match status" value="1"/>
</dbReference>
<feature type="transmembrane region" description="Helical" evidence="4">
    <location>
        <begin position="56"/>
        <end position="75"/>
    </location>
</feature>
<keyword evidence="6" id="KW-0067">ATP-binding</keyword>
<keyword evidence="7" id="KW-1185">Reference proteome</keyword>
<protein>
    <submittedName>
        <fullName evidence="6">ATP-binding protein</fullName>
    </submittedName>
</protein>
<dbReference type="GO" id="GO:0016301">
    <property type="term" value="F:kinase activity"/>
    <property type="evidence" value="ECO:0007669"/>
    <property type="project" value="UniProtKB-KW"/>
</dbReference>
<dbReference type="EMBL" id="JAPKFM010000002">
    <property type="protein sequence ID" value="MCX2963065.1"/>
    <property type="molecule type" value="Genomic_DNA"/>
</dbReference>
<evidence type="ECO:0000256" key="4">
    <source>
        <dbReference type="SAM" id="Phobius"/>
    </source>
</evidence>
<keyword evidence="4" id="KW-0472">Membrane</keyword>
<dbReference type="PANTHER" id="PTHR24421:SF61">
    <property type="entry name" value="OXYGEN SENSOR HISTIDINE KINASE NREB"/>
    <property type="match status" value="1"/>
</dbReference>
<evidence type="ECO:0000259" key="5">
    <source>
        <dbReference type="Pfam" id="PF02518"/>
    </source>
</evidence>
<dbReference type="Pfam" id="PF02518">
    <property type="entry name" value="HATPase_c"/>
    <property type="match status" value="1"/>
</dbReference>
<dbReference type="InterPro" id="IPR050482">
    <property type="entry name" value="Sensor_HK_TwoCompSys"/>
</dbReference>
<feature type="transmembrane region" description="Helical" evidence="4">
    <location>
        <begin position="173"/>
        <end position="191"/>
    </location>
</feature>
<name>A0A9X3D180_9ACTN</name>
<sequence>MAADTPALPSVTDARDERDEQAGRRILRLMSGFVAVGYLAYALMTSSLVIDSTAVMQPWWTVLAVILTFGTGLALGPAGRWADVRGIRLVAAVAACGYALSLALWWFAWSGAELNVVGGIWMSQFPGLAAIAAALAFRPMIAFGYLVVVNAAVIVVSHVLRPADLNGPLFVDIAWGCSYSLIFVSAAVMAIRTAGILDRTRSEAYRATAAAAAADARSTERSRFDALTHDNVMSTLLTASRRGGSPELAQDARAALAAVERAAVGDSADAVGGNDAISQVRAAVGLVDPTLTVAVDADDALPSYPGEAVSAIASATAEAVRNSRRHAGAGATTTVTVTASASSLRAEIRDDGRGFDPTHISASRLGIAVSIRGRIRRIEGGDAAVMSRPGGGTRVVVEWSA</sequence>
<keyword evidence="4" id="KW-1133">Transmembrane helix</keyword>
<evidence type="ECO:0000313" key="7">
    <source>
        <dbReference type="Proteomes" id="UP001143347"/>
    </source>
</evidence>
<keyword evidence="3" id="KW-0902">Two-component regulatory system</keyword>
<reference evidence="6" key="1">
    <citation type="submission" date="2022-10" db="EMBL/GenBank/DDBJ databases">
        <title>WGS of marine actinomycetes from Thailand.</title>
        <authorList>
            <person name="Thawai C."/>
        </authorList>
    </citation>
    <scope>NUCLEOTIDE SEQUENCE</scope>
    <source>
        <strain evidence="6">SW21</strain>
    </source>
</reference>
<dbReference type="Proteomes" id="UP001143347">
    <property type="component" value="Unassembled WGS sequence"/>
</dbReference>
<proteinExistence type="predicted"/>
<gene>
    <name evidence="6" type="ORF">OSB52_03040</name>
</gene>
<dbReference type="InterPro" id="IPR003594">
    <property type="entry name" value="HATPase_dom"/>
</dbReference>